<reference evidence="1 2" key="1">
    <citation type="journal article" date="2011" name="J. Bacteriol.">
        <title>Genome sequence of Salinisphaera shabanensis, a gammaproteobacterium from the harsh, variable environment of the brine-seawater interface of the Shaban Deep in the Red Sea.</title>
        <authorList>
            <person name="Antunes A."/>
            <person name="Alam I."/>
            <person name="Bajic V.B."/>
            <person name="Stingl U."/>
        </authorList>
    </citation>
    <scope>NUCLEOTIDE SEQUENCE [LARGE SCALE GENOMIC DNA]</scope>
    <source>
        <strain evidence="1 2">E1L3A</strain>
    </source>
</reference>
<comment type="caution">
    <text evidence="1">The sequence shown here is derived from an EMBL/GenBank/DDBJ whole genome shotgun (WGS) entry which is preliminary data.</text>
</comment>
<name>A0ACB4V5S4_9GAMM</name>
<evidence type="ECO:0000313" key="2">
    <source>
        <dbReference type="Proteomes" id="UP000006242"/>
    </source>
</evidence>
<evidence type="ECO:0000313" key="1">
    <source>
        <dbReference type="EMBL" id="ERJ19004.1"/>
    </source>
</evidence>
<protein>
    <submittedName>
        <fullName evidence="1">ABC-type lipopolysaccharide export system permease component 1 LptF protein</fullName>
    </submittedName>
</protein>
<sequence>MTGIIFRYLFAEVGRTWLVVAGVLVFLTLGLGFARFIADAAAGELPVNTVLELALFKLVENLEIVLPVSMLLGVLLTLGRLCRDNEMAALFAGGAGLREVYTPFIVVALLVATLAGTMSIVAAPHAERALARVGAEGANTVIQTLEPGRFRTFLDGDAVFYAEKRDSDDNLRDVFIRVLRESSAGKATQTIVTAERARQQIDDDTGAVTLILDNGWRYEGNPGDAAYRVIQFGEHGVQLAPPTGKASDDVDAQSTLLLMTSDDPEAASEWQKRVSVPLSVLILTLIALPLGRVPPRAGRYGRVIAGVLVYVIYINAVHLAGVAIEDGAIPAPIGLWWVHLIALAIAIGMIAREQGVFARRRSVAGASA</sequence>
<dbReference type="EMBL" id="AFNV02000013">
    <property type="protein sequence ID" value="ERJ19004.1"/>
    <property type="molecule type" value="Genomic_DNA"/>
</dbReference>
<dbReference type="Proteomes" id="UP000006242">
    <property type="component" value="Unassembled WGS sequence"/>
</dbReference>
<organism evidence="1 2">
    <name type="scientific">Salinisphaera shabanensis E1L3A</name>
    <dbReference type="NCBI Taxonomy" id="1033802"/>
    <lineage>
        <taxon>Bacteria</taxon>
        <taxon>Pseudomonadati</taxon>
        <taxon>Pseudomonadota</taxon>
        <taxon>Gammaproteobacteria</taxon>
        <taxon>Salinisphaerales</taxon>
        <taxon>Salinisphaeraceae</taxon>
        <taxon>Salinisphaera</taxon>
    </lineage>
</organism>
<accession>A0ACB4V5S4</accession>
<gene>
    <name evidence="1" type="primary">lptF</name>
    <name evidence="1" type="ORF">SSPSH_002086</name>
</gene>
<reference evidence="1 2" key="2">
    <citation type="journal article" date="2013" name="PLoS ONE">
        <title>INDIGO - INtegrated Data Warehouse of MIcrobial GenOmes with Examples from the Red Sea Extremophiles.</title>
        <authorList>
            <person name="Alam I."/>
            <person name="Antunes A."/>
            <person name="Kamau A.A."/>
            <person name="Ba Alawi W."/>
            <person name="Kalkatawi M."/>
            <person name="Stingl U."/>
            <person name="Bajic V.B."/>
        </authorList>
    </citation>
    <scope>NUCLEOTIDE SEQUENCE [LARGE SCALE GENOMIC DNA]</scope>
    <source>
        <strain evidence="1 2">E1L3A</strain>
    </source>
</reference>
<proteinExistence type="predicted"/>
<keyword evidence="2" id="KW-1185">Reference proteome</keyword>